<organism evidence="1">
    <name type="scientific">Myoviridae sp. ct4tH12</name>
    <dbReference type="NCBI Taxonomy" id="2825031"/>
    <lineage>
        <taxon>Viruses</taxon>
        <taxon>Duplodnaviria</taxon>
        <taxon>Heunggongvirae</taxon>
        <taxon>Uroviricota</taxon>
        <taxon>Caudoviricetes</taxon>
    </lineage>
</organism>
<name>A0A8S5PYH1_9CAUD</name>
<evidence type="ECO:0000313" key="1">
    <source>
        <dbReference type="EMBL" id="DAE11547.1"/>
    </source>
</evidence>
<proteinExistence type="predicted"/>
<dbReference type="EMBL" id="BK015534">
    <property type="protein sequence ID" value="DAE11547.1"/>
    <property type="molecule type" value="Genomic_DNA"/>
</dbReference>
<reference evidence="1" key="1">
    <citation type="journal article" date="2021" name="Proc. Natl. Acad. Sci. U.S.A.">
        <title>A Catalog of Tens of Thousands of Viruses from Human Metagenomes Reveals Hidden Associations with Chronic Diseases.</title>
        <authorList>
            <person name="Tisza M.J."/>
            <person name="Buck C.B."/>
        </authorList>
    </citation>
    <scope>NUCLEOTIDE SEQUENCE</scope>
    <source>
        <strain evidence="1">Ct4tH12</strain>
    </source>
</reference>
<protein>
    <submittedName>
        <fullName evidence="1">AAA-ATPase Vps4-associated protein 1</fullName>
    </submittedName>
</protein>
<accession>A0A8S5PYH1</accession>
<sequence length="33" mass="3910">MTQTNNHCNKNRHAEAGRNPRKACTICYKKEEY</sequence>